<dbReference type="InterPro" id="IPR052058">
    <property type="entry name" value="Alcohol_O-acetyltransferase"/>
</dbReference>
<dbReference type="SUPFAM" id="SSF52777">
    <property type="entry name" value="CoA-dependent acyltransferases"/>
    <property type="match status" value="1"/>
</dbReference>
<dbReference type="PANTHER" id="PTHR28037">
    <property type="entry name" value="ALCOHOL O-ACETYLTRANSFERASE 1-RELATED"/>
    <property type="match status" value="1"/>
</dbReference>
<reference evidence="1" key="1">
    <citation type="journal article" date="2014" name="Front. Microbiol.">
        <title>High frequency of phylogenetically diverse reductive dehalogenase-homologous genes in deep subseafloor sedimentary metagenomes.</title>
        <authorList>
            <person name="Kawai M."/>
            <person name="Futagami T."/>
            <person name="Toyoda A."/>
            <person name="Takaki Y."/>
            <person name="Nishi S."/>
            <person name="Hori S."/>
            <person name="Arai W."/>
            <person name="Tsubouchi T."/>
            <person name="Morono Y."/>
            <person name="Uchiyama I."/>
            <person name="Ito T."/>
            <person name="Fujiyama A."/>
            <person name="Inagaki F."/>
            <person name="Takami H."/>
        </authorList>
    </citation>
    <scope>NUCLEOTIDE SEQUENCE</scope>
    <source>
        <strain evidence="1">Expedition CK06-06</strain>
    </source>
</reference>
<feature type="non-terminal residue" evidence="1">
    <location>
        <position position="1"/>
    </location>
</feature>
<evidence type="ECO:0000313" key="1">
    <source>
        <dbReference type="EMBL" id="GAG93376.1"/>
    </source>
</evidence>
<organism evidence="1">
    <name type="scientific">marine sediment metagenome</name>
    <dbReference type="NCBI Taxonomy" id="412755"/>
    <lineage>
        <taxon>unclassified sequences</taxon>
        <taxon>metagenomes</taxon>
        <taxon>ecological metagenomes</taxon>
    </lineage>
</organism>
<dbReference type="PANTHER" id="PTHR28037:SF1">
    <property type="entry name" value="ALCOHOL O-ACETYLTRANSFERASE 1-RELATED"/>
    <property type="match status" value="1"/>
</dbReference>
<dbReference type="AlphaFoldDB" id="X1DAC3"/>
<gene>
    <name evidence="1" type="ORF">S01H4_46730</name>
</gene>
<dbReference type="EMBL" id="BART01026148">
    <property type="protein sequence ID" value="GAG93376.1"/>
    <property type="molecule type" value="Genomic_DNA"/>
</dbReference>
<comment type="caution">
    <text evidence="1">The sequence shown here is derived from an EMBL/GenBank/DDBJ whole genome shotgun (WGS) entry which is preliminary data.</text>
</comment>
<proteinExistence type="predicted"/>
<protein>
    <submittedName>
        <fullName evidence="1">Uncharacterized protein</fullName>
    </submittedName>
</protein>
<dbReference type="Gene3D" id="3.30.559.30">
    <property type="entry name" value="Nonribosomal peptide synthetase, condensation domain"/>
    <property type="match status" value="1"/>
</dbReference>
<name>X1DAC3_9ZZZZ</name>
<accession>X1DAC3</accession>
<feature type="non-terminal residue" evidence="1">
    <location>
        <position position="279"/>
    </location>
</feature>
<sequence>EVLPAPEPITLDNLPSDVSLSGLVKFFINRIKQKWAEEIVFFDQEDYKVLTKTYWDNYQHELFSIELSDEETSVLVARCRKENITVNSAITAAFSGAQSFVAGEKPHHAKTAIAASLRDRLPNPPGEAVGYYASGFELKLKYNHKKSFWDNARKYHKIIKPNFTNKKVFGDLPAWLQMDSNIYEALNFKKLGGLVPTDSPRYEKLSDFGKREDVVVRLLQRAKMETLETKLLGPAITNLGRLDIPKTYGALELDRLIMQPGGAFPLVHVNMVIGAVTCS</sequence>